<name>A0A2W1NA43_PAEXE</name>
<evidence type="ECO:0000256" key="2">
    <source>
        <dbReference type="ARBA" id="ARBA00007951"/>
    </source>
</evidence>
<dbReference type="EC" id="3.2.1.51" evidence="3"/>
<evidence type="ECO:0000313" key="9">
    <source>
        <dbReference type="EMBL" id="PZE20031.1"/>
    </source>
</evidence>
<dbReference type="GO" id="GO:0006004">
    <property type="term" value="P:fucose metabolic process"/>
    <property type="evidence" value="ECO:0007669"/>
    <property type="project" value="InterPro"/>
</dbReference>
<keyword evidence="10" id="KW-1185">Reference proteome</keyword>
<protein>
    <recommendedName>
        <fullName evidence="3">alpha-L-fucosidase</fullName>
        <ecNumber evidence="3">3.2.1.51</ecNumber>
    </recommendedName>
</protein>
<evidence type="ECO:0000256" key="1">
    <source>
        <dbReference type="ARBA" id="ARBA00004071"/>
    </source>
</evidence>
<gene>
    <name evidence="9" type="ORF">CBW46_015230</name>
</gene>
<dbReference type="Gene3D" id="3.20.20.80">
    <property type="entry name" value="Glycosidases"/>
    <property type="match status" value="1"/>
</dbReference>
<evidence type="ECO:0000256" key="6">
    <source>
        <dbReference type="ARBA" id="ARBA00023295"/>
    </source>
</evidence>
<dbReference type="Proteomes" id="UP000214746">
    <property type="component" value="Unassembled WGS sequence"/>
</dbReference>
<dbReference type="SMART" id="SM00812">
    <property type="entry name" value="Alpha_L_fucos"/>
    <property type="match status" value="1"/>
</dbReference>
<dbReference type="PANTHER" id="PTHR10030">
    <property type="entry name" value="ALPHA-L-FUCOSIDASE"/>
    <property type="match status" value="1"/>
</dbReference>
<keyword evidence="5" id="KW-0378">Hydrolase</keyword>
<accession>A0A2W1NA43</accession>
<dbReference type="EMBL" id="NHRJ02000010">
    <property type="protein sequence ID" value="PZE20031.1"/>
    <property type="molecule type" value="Genomic_DNA"/>
</dbReference>
<sequence length="482" mass="55133">MIYRTLTGGNNLMSRVLYQPTWESLNEHKLPKWFMDAKLGIFIHWGVYSVPAWAPTYGEKKEYYNETIGHHPYAELYGYGMMYKNTPVWKYHVDTYGADFQYEDFIPRFTADQWNPHGWASLFKNIGAKYVVLVTKHSDGYCMWPTKQSHLNSMDTGPHRDITGELTKAVTAEGMKMGLYYSLTFNWYYPNFPHILYRDLSHKQMKELIDSYKPDLLWSDDYWKPHEKSYAATWQSKELISYFYNQAANPDEVLVNDRWGQEENGMQLGDFSTPEYSAIKNIPSFYWEMTRGLGISFGYNQNDEYMTPQELINMFVDVVSKNGNLLLNVGPKADGTLDAVQVDRLLALGAFMHVNSEAIYGTRAWVDSEGETADGSAVRFTTKDDHVFATVLGADSSAEVTIKGLFAQPGTTITLLGTNQELAWTQQASDLSIELPGQVPNPHAYSLKITPEPFRAMQKPKISLENKYGEIFRRSGFLTANV</sequence>
<proteinExistence type="inferred from homology"/>
<comment type="caution">
    <text evidence="9">The sequence shown here is derived from an EMBL/GenBank/DDBJ whole genome shotgun (WGS) entry which is preliminary data.</text>
</comment>
<evidence type="ECO:0000256" key="4">
    <source>
        <dbReference type="ARBA" id="ARBA00022729"/>
    </source>
</evidence>
<dbReference type="OrthoDB" id="107551at2"/>
<dbReference type="GO" id="GO:0004560">
    <property type="term" value="F:alpha-L-fucosidase activity"/>
    <property type="evidence" value="ECO:0007669"/>
    <property type="project" value="InterPro"/>
</dbReference>
<dbReference type="Pfam" id="PF01120">
    <property type="entry name" value="Alpha_L_fucos"/>
    <property type="match status" value="1"/>
</dbReference>
<feature type="domain" description="Alpha-L-fucosidase C-terminal" evidence="8">
    <location>
        <begin position="377"/>
        <end position="450"/>
    </location>
</feature>
<dbReference type="SUPFAM" id="SSF51445">
    <property type="entry name" value="(Trans)glycosidases"/>
    <property type="match status" value="1"/>
</dbReference>
<dbReference type="GO" id="GO:0016139">
    <property type="term" value="P:glycoside catabolic process"/>
    <property type="evidence" value="ECO:0007669"/>
    <property type="project" value="TreeGrafter"/>
</dbReference>
<dbReference type="PIRSF" id="PIRSF001092">
    <property type="entry name" value="Alpha-L-fucosidase"/>
    <property type="match status" value="1"/>
</dbReference>
<reference evidence="9" key="1">
    <citation type="submission" date="2018-06" db="EMBL/GenBank/DDBJ databases">
        <title>Paenibacillus xerothermodurans sp. nov. an extremely dry heat resistant spore forming bacterium isolated from the soil of Cape Canaveral, Florida.</title>
        <authorList>
            <person name="Seuylemezian A."/>
            <person name="Kaur N."/>
            <person name="Patil P."/>
            <person name="Patil P."/>
            <person name="Mayilraj S."/>
            <person name="Vaishampayan P."/>
        </authorList>
    </citation>
    <scope>NUCLEOTIDE SEQUENCE [LARGE SCALE GENOMIC DNA]</scope>
    <source>
        <strain evidence="9">ATCC 27380</strain>
    </source>
</reference>
<organism evidence="9 10">
    <name type="scientific">Paenibacillus xerothermodurans</name>
    <dbReference type="NCBI Taxonomy" id="1977292"/>
    <lineage>
        <taxon>Bacteria</taxon>
        <taxon>Bacillati</taxon>
        <taxon>Bacillota</taxon>
        <taxon>Bacilli</taxon>
        <taxon>Bacillales</taxon>
        <taxon>Paenibacillaceae</taxon>
        <taxon>Paenibacillus</taxon>
    </lineage>
</organism>
<dbReference type="InterPro" id="IPR016286">
    <property type="entry name" value="FUC_metazoa-typ"/>
</dbReference>
<keyword evidence="6" id="KW-0326">Glycosidase</keyword>
<evidence type="ECO:0000256" key="3">
    <source>
        <dbReference type="ARBA" id="ARBA00012662"/>
    </source>
</evidence>
<dbReference type="InterPro" id="IPR017853">
    <property type="entry name" value="GH"/>
</dbReference>
<dbReference type="Gene3D" id="2.60.40.1180">
    <property type="entry name" value="Golgi alpha-mannosidase II"/>
    <property type="match status" value="1"/>
</dbReference>
<evidence type="ECO:0000256" key="5">
    <source>
        <dbReference type="ARBA" id="ARBA00022801"/>
    </source>
</evidence>
<dbReference type="InterPro" id="IPR013780">
    <property type="entry name" value="Glyco_hydro_b"/>
</dbReference>
<dbReference type="Pfam" id="PF16757">
    <property type="entry name" value="Fucosidase_C"/>
    <property type="match status" value="1"/>
</dbReference>
<dbReference type="GO" id="GO:0005764">
    <property type="term" value="C:lysosome"/>
    <property type="evidence" value="ECO:0007669"/>
    <property type="project" value="TreeGrafter"/>
</dbReference>
<evidence type="ECO:0000259" key="7">
    <source>
        <dbReference type="Pfam" id="PF01120"/>
    </source>
</evidence>
<dbReference type="PRINTS" id="PR00741">
    <property type="entry name" value="GLHYDRLASE29"/>
</dbReference>
<evidence type="ECO:0000259" key="8">
    <source>
        <dbReference type="Pfam" id="PF16757"/>
    </source>
</evidence>
<comment type="function">
    <text evidence="1">Alpha-L-fucosidase is responsible for hydrolyzing the alpha-1,6-linked fucose joined to the reducing-end N-acetylglucosamine of the carbohydrate moieties of glycoproteins.</text>
</comment>
<dbReference type="InterPro" id="IPR000933">
    <property type="entry name" value="Glyco_hydro_29"/>
</dbReference>
<comment type="similarity">
    <text evidence="2">Belongs to the glycosyl hydrolase 29 family.</text>
</comment>
<dbReference type="PANTHER" id="PTHR10030:SF37">
    <property type="entry name" value="ALPHA-L-FUCOSIDASE-RELATED"/>
    <property type="match status" value="1"/>
</dbReference>
<dbReference type="InterPro" id="IPR057739">
    <property type="entry name" value="Glyco_hydro_29_N"/>
</dbReference>
<feature type="domain" description="Glycoside hydrolase family 29 N-terminal" evidence="7">
    <location>
        <begin position="17"/>
        <end position="357"/>
    </location>
</feature>
<keyword evidence="4" id="KW-0732">Signal</keyword>
<dbReference type="AlphaFoldDB" id="A0A2W1NA43"/>
<evidence type="ECO:0000313" key="10">
    <source>
        <dbReference type="Proteomes" id="UP000214746"/>
    </source>
</evidence>
<dbReference type="InterPro" id="IPR031919">
    <property type="entry name" value="Fucosidase_C"/>
</dbReference>